<reference evidence="4 5" key="1">
    <citation type="submission" date="2018-12" db="EMBL/GenBank/DDBJ databases">
        <title>Flammeovirga pectinis sp. nov., isolated from the gut of the Korean scallop, Patinopecten yessoensis.</title>
        <authorList>
            <person name="Bae J.-W."/>
            <person name="Jeong Y.-S."/>
            <person name="Kang W."/>
        </authorList>
    </citation>
    <scope>NUCLEOTIDE SEQUENCE [LARGE SCALE GENOMIC DNA]</scope>
    <source>
        <strain evidence="4 5">L12M1</strain>
    </source>
</reference>
<dbReference type="InterPro" id="IPR013517">
    <property type="entry name" value="FG-GAP"/>
</dbReference>
<accession>A0A3S9NYN8</accession>
<dbReference type="PANTHER" id="PTHR46580:SF4">
    <property type="entry name" value="ATP_GTP-BINDING PROTEIN"/>
    <property type="match status" value="1"/>
</dbReference>
<dbReference type="SUPFAM" id="SSF69318">
    <property type="entry name" value="Integrin alpha N-terminal domain"/>
    <property type="match status" value="2"/>
</dbReference>
<evidence type="ECO:0000256" key="1">
    <source>
        <dbReference type="ARBA" id="ARBA00022729"/>
    </source>
</evidence>
<feature type="domain" description="Secretion system C-terminal sorting" evidence="3">
    <location>
        <begin position="647"/>
        <end position="718"/>
    </location>
</feature>
<keyword evidence="5" id="KW-1185">Reference proteome</keyword>
<feature type="chain" id="PRO_5019565640" evidence="2">
    <location>
        <begin position="21"/>
        <end position="721"/>
    </location>
</feature>
<dbReference type="RefSeq" id="WP_126610925.1">
    <property type="nucleotide sequence ID" value="NZ_CP034562.1"/>
</dbReference>
<gene>
    <name evidence="4" type="ORF">EI427_01615</name>
</gene>
<dbReference type="OrthoDB" id="9816120at2"/>
<protein>
    <submittedName>
        <fullName evidence="4">T9SS type A sorting domain-containing protein</fullName>
    </submittedName>
</protein>
<dbReference type="InterPro" id="IPR026444">
    <property type="entry name" value="Secre_tail"/>
</dbReference>
<sequence>MKHTLLILITYLFCLSNSYAQNIGFVPSTSIVVENGNQQINNAWSGGLNAVQLFNIDLNLNGTQDLVIFDRSTRKIYTYLWNVTSKDWLYTPQYEEIFPSDIRFWIQIQDINGSGKKDLIIGREDGIYLHTNSSESQLSFNKTPVQLQTTTFSGATTPLVCSLLDTPAFSDVNGDGLLDFLTFVPGLGGTIEYHQNTGGNSDAPSYTKKSNNWGNFQECGDCATYVFGDEICGSNGRIMHLGSAISFEDINGSGLKDLLIGEMNCSNLVALPNKGTESTALFDESISDFPSSHPVNFPLFPASFFVDVNNNGQNDMVVGANLTSNEGDLTNFSNSIWLYKNTGTTAVPEWTFIQENFLQSTSIDLGERSKPFAYDVNKDGLDDLLVGYRGTFNSANEMEGGGIAYFQNIGNTTTPKFKLIDLDYYSISKWGMIDINPQIVDLTGNGVEDLVISARTPNSNKAGIYLFSASGVSFDTSNPTLFFEHRPEENTYLYDIDDDGKVDILLGTFGGELQYYKQTGTLDFVLEDNEFKGINDNLLRKYPSAFITDFDKDGTLDLLVWDDSGTPRVWRDFKNDNSTYQSKAFYNKESDMFTDRTYGNKLSSTVVNDFLITGSEGGGLYLATIGIHEAPTTIEDNITSSNLDIKVYPNPTFSDFTIANNSKSTLQVNILSINGNLILENSLTPNSNLKVSTQKWVKGIYILQFTDVYKSTLTTKKVLVK</sequence>
<dbReference type="EMBL" id="CP034562">
    <property type="protein sequence ID" value="AZQ60956.1"/>
    <property type="molecule type" value="Genomic_DNA"/>
</dbReference>
<name>A0A3S9NYN8_9BACT</name>
<dbReference type="Proteomes" id="UP000267268">
    <property type="component" value="Chromosome 1"/>
</dbReference>
<evidence type="ECO:0000313" key="4">
    <source>
        <dbReference type="EMBL" id="AZQ60956.1"/>
    </source>
</evidence>
<evidence type="ECO:0000313" key="5">
    <source>
        <dbReference type="Proteomes" id="UP000267268"/>
    </source>
</evidence>
<dbReference type="PANTHER" id="PTHR46580">
    <property type="entry name" value="SENSOR KINASE-RELATED"/>
    <property type="match status" value="1"/>
</dbReference>
<evidence type="ECO:0000259" key="3">
    <source>
        <dbReference type="Pfam" id="PF18962"/>
    </source>
</evidence>
<dbReference type="InterPro" id="IPR028994">
    <property type="entry name" value="Integrin_alpha_N"/>
</dbReference>
<dbReference type="Pfam" id="PF13517">
    <property type="entry name" value="FG-GAP_3"/>
    <property type="match status" value="1"/>
</dbReference>
<organism evidence="4 5">
    <name type="scientific">Flammeovirga pectinis</name>
    <dbReference type="NCBI Taxonomy" id="2494373"/>
    <lineage>
        <taxon>Bacteria</taxon>
        <taxon>Pseudomonadati</taxon>
        <taxon>Bacteroidota</taxon>
        <taxon>Cytophagia</taxon>
        <taxon>Cytophagales</taxon>
        <taxon>Flammeovirgaceae</taxon>
        <taxon>Flammeovirga</taxon>
    </lineage>
</organism>
<proteinExistence type="predicted"/>
<keyword evidence="1 2" id="KW-0732">Signal</keyword>
<feature type="signal peptide" evidence="2">
    <location>
        <begin position="1"/>
        <end position="20"/>
    </location>
</feature>
<dbReference type="AlphaFoldDB" id="A0A3S9NYN8"/>
<evidence type="ECO:0000256" key="2">
    <source>
        <dbReference type="SAM" id="SignalP"/>
    </source>
</evidence>
<dbReference type="NCBIfam" id="TIGR04183">
    <property type="entry name" value="Por_Secre_tail"/>
    <property type="match status" value="1"/>
</dbReference>
<dbReference type="Pfam" id="PF18962">
    <property type="entry name" value="Por_Secre_tail"/>
    <property type="match status" value="1"/>
</dbReference>
<dbReference type="KEGG" id="fll:EI427_01615"/>
<dbReference type="Gene3D" id="2.130.10.130">
    <property type="entry name" value="Integrin alpha, N-terminal"/>
    <property type="match status" value="2"/>
</dbReference>